<organism evidence="1 2">
    <name type="scientific">Smittium angustum</name>
    <dbReference type="NCBI Taxonomy" id="133377"/>
    <lineage>
        <taxon>Eukaryota</taxon>
        <taxon>Fungi</taxon>
        <taxon>Fungi incertae sedis</taxon>
        <taxon>Zoopagomycota</taxon>
        <taxon>Kickxellomycotina</taxon>
        <taxon>Harpellomycetes</taxon>
        <taxon>Harpellales</taxon>
        <taxon>Legeriomycetaceae</taxon>
        <taxon>Smittium</taxon>
    </lineage>
</organism>
<accession>A0A2U1J5J8</accession>
<gene>
    <name evidence="1" type="ORF">BB558_003676</name>
</gene>
<dbReference type="EMBL" id="MBFU01000344">
    <property type="protein sequence ID" value="PWA00289.1"/>
    <property type="molecule type" value="Genomic_DNA"/>
</dbReference>
<evidence type="ECO:0000313" key="1">
    <source>
        <dbReference type="EMBL" id="PWA00289.1"/>
    </source>
</evidence>
<dbReference type="AlphaFoldDB" id="A0A2U1J5J8"/>
<dbReference type="Proteomes" id="UP000245591">
    <property type="component" value="Unassembled WGS sequence"/>
</dbReference>
<protein>
    <submittedName>
        <fullName evidence="1">Uncharacterized protein</fullName>
    </submittedName>
</protein>
<name>A0A2U1J5J8_SMIAN</name>
<evidence type="ECO:0000313" key="2">
    <source>
        <dbReference type="Proteomes" id="UP000245591"/>
    </source>
</evidence>
<reference evidence="1 2" key="1">
    <citation type="journal article" date="2018" name="MBio">
        <title>Comparative Genomics Reveals the Core Gene Toolbox for the Fungus-Insect Symbiosis.</title>
        <authorList>
            <person name="Wang Y."/>
            <person name="Stata M."/>
            <person name="Wang W."/>
            <person name="Stajich J.E."/>
            <person name="White M.M."/>
            <person name="Moncalvo J.M."/>
        </authorList>
    </citation>
    <scope>NUCLEOTIDE SEQUENCE [LARGE SCALE GENOMIC DNA]</scope>
    <source>
        <strain evidence="1 2">AUS-126-30</strain>
    </source>
</reference>
<keyword evidence="2" id="KW-1185">Reference proteome</keyword>
<sequence>MENSKSTEKSIIHRIILDDAIDRSYEKNGLERIQEGVERIEKTLDISENLISGAITGSEGNLELGRMDELVSEDRNTEIEQKSREVGDEIEDLLCMVEAYEKIVDLEERNMNGVEKTVIELEKIYGIQSKANGFEKIFGGVMETLGKKTNRDAKPWVPPSIKVPEIKHSRDLEM</sequence>
<comment type="caution">
    <text evidence="1">The sequence shown here is derived from an EMBL/GenBank/DDBJ whole genome shotgun (WGS) entry which is preliminary data.</text>
</comment>
<proteinExistence type="predicted"/>